<dbReference type="Pfam" id="PF14913">
    <property type="entry name" value="DPCD"/>
    <property type="match status" value="1"/>
</dbReference>
<dbReference type="SUPFAM" id="SSF69318">
    <property type="entry name" value="Integrin alpha N-terminal domain"/>
    <property type="match status" value="1"/>
</dbReference>
<dbReference type="GO" id="GO:0007155">
    <property type="term" value="P:cell adhesion"/>
    <property type="evidence" value="ECO:0007669"/>
    <property type="project" value="UniProtKB-KW"/>
</dbReference>
<evidence type="ECO:0000256" key="6">
    <source>
        <dbReference type="ARBA" id="ARBA00023037"/>
    </source>
</evidence>
<feature type="compositionally biased region" description="Pro residues" evidence="12">
    <location>
        <begin position="1496"/>
        <end position="1507"/>
    </location>
</feature>
<evidence type="ECO:0000256" key="8">
    <source>
        <dbReference type="ARBA" id="ARBA00023170"/>
    </source>
</evidence>
<evidence type="ECO:0000313" key="13">
    <source>
        <dbReference type="Proteomes" id="UP000887562"/>
    </source>
</evidence>
<keyword evidence="9" id="KW-0325">Glycoprotein</keyword>
<feature type="compositionally biased region" description="Basic and acidic residues" evidence="12">
    <location>
        <begin position="1543"/>
        <end position="1556"/>
    </location>
</feature>
<dbReference type="PROSITE" id="PS51470">
    <property type="entry name" value="FG_GAP"/>
    <property type="match status" value="1"/>
</dbReference>
<dbReference type="PANTHER" id="PTHR31921:SF1">
    <property type="entry name" value="PROTEIN DPCD"/>
    <property type="match status" value="1"/>
</dbReference>
<evidence type="ECO:0000256" key="11">
    <source>
        <dbReference type="RuleBase" id="RU003762"/>
    </source>
</evidence>
<feature type="compositionally biased region" description="Basic and acidic residues" evidence="12">
    <location>
        <begin position="1513"/>
        <end position="1536"/>
    </location>
</feature>
<comment type="subcellular location">
    <subcellularLocation>
        <location evidence="1 11">Membrane</location>
        <topology evidence="1 11">Single-pass type I membrane protein</topology>
    </subcellularLocation>
</comment>
<evidence type="ECO:0000256" key="1">
    <source>
        <dbReference type="ARBA" id="ARBA00004479"/>
    </source>
</evidence>
<organism evidence="13 14">
    <name type="scientific">Echinococcus canadensis</name>
    <dbReference type="NCBI Taxonomy" id="519352"/>
    <lineage>
        <taxon>Eukaryota</taxon>
        <taxon>Metazoa</taxon>
        <taxon>Spiralia</taxon>
        <taxon>Lophotrochozoa</taxon>
        <taxon>Platyhelminthes</taxon>
        <taxon>Cestoda</taxon>
        <taxon>Eucestoda</taxon>
        <taxon>Cyclophyllidea</taxon>
        <taxon>Taeniidae</taxon>
        <taxon>Echinococcus</taxon>
        <taxon>Echinococcus canadensis group</taxon>
    </lineage>
</organism>
<name>A0A915EWS6_9CEST</name>
<proteinExistence type="inferred from homology"/>
<dbReference type="PRINTS" id="PR01185">
    <property type="entry name" value="INTEGRINA"/>
</dbReference>
<keyword evidence="5 11" id="KW-0130">Cell adhesion</keyword>
<dbReference type="Gene3D" id="2.60.40.1530">
    <property type="entry name" value="ntegrin, alpha v. Chain A, domain 4"/>
    <property type="match status" value="1"/>
</dbReference>
<evidence type="ECO:0000256" key="12">
    <source>
        <dbReference type="SAM" id="MobiDB-lite"/>
    </source>
</evidence>
<evidence type="ECO:0000256" key="10">
    <source>
        <dbReference type="PROSITE-ProRule" id="PRU00803"/>
    </source>
</evidence>
<keyword evidence="11" id="KW-0812">Transmembrane</keyword>
<feature type="transmembrane region" description="Helical" evidence="11">
    <location>
        <begin position="1395"/>
        <end position="1422"/>
    </location>
</feature>
<dbReference type="GO" id="GO:0008305">
    <property type="term" value="C:integrin complex"/>
    <property type="evidence" value="ECO:0007669"/>
    <property type="project" value="InterPro"/>
</dbReference>
<keyword evidence="6 11" id="KW-0401">Integrin</keyword>
<dbReference type="Gene3D" id="1.20.5.930">
    <property type="entry name" value="Bicelle-embedded integrin alpha(iib) transmembrane segment"/>
    <property type="match status" value="1"/>
</dbReference>
<evidence type="ECO:0000256" key="3">
    <source>
        <dbReference type="ARBA" id="ARBA00010597"/>
    </source>
</evidence>
<reference evidence="14" key="1">
    <citation type="submission" date="2022-11" db="UniProtKB">
        <authorList>
            <consortium name="WormBaseParasite"/>
        </authorList>
    </citation>
    <scope>IDENTIFICATION</scope>
</reference>
<evidence type="ECO:0000256" key="9">
    <source>
        <dbReference type="ARBA" id="ARBA00023180"/>
    </source>
</evidence>
<feature type="region of interest" description="Disordered" evidence="12">
    <location>
        <begin position="1462"/>
        <end position="1584"/>
    </location>
</feature>
<sequence length="1584" mass="174877">MQSCSFAMATSAWLNSVKEAKKTILVQDGRTKVHYSFPDGKELVEQYDNAEGIITGVPLCERKWRMPTMLGGEGSWNYEIGQGTEIDAVELRESNINPLFCRCDTKRAFQWRIRNLPYPISTYLLSIEDANTTIHIRHLRYYKRFTIPDLERLGVRLDSSLLSKTHSSNTLVISYMKPEIYLQYEKELKRELAKTKPISGGDVPCVSILIVFLFTLTHPAASSWWFPPNSATSEDQRQSFRTVNFPKLQERLRAQFTDQLQSKANGNSLDASHFQWTSVTMFRESKSSMSWLIIAGTSPKQNHTGTAFIHNFGAVFGCQVDVIPGSPGGFDISTCEILGLDTGTPNSNHSDAGLLGKGLQSLQLPTGGVVVFCDPLWHSSQGTQSPGGMCSVLERINGAWWSVDTVKFCSSAGRTQPCAGGFSIDLRLSGDGTNAQLLAGFPYAQPTGRVRIVDGLLRHAQQHVHDIESKEVAFGASVAWSPHFSGHGDALAIVGSPSTSVQGFRASSLVEDFEKEELKMTGDTFGGLGFSVETSLVGAGMVVFAGAPFEEVEKVGPNTGRMYAQFRNTDGVYNFSLEGSRPDEMFGYAIARIGDIDGDGIGEVAISAPAIGAENVTGRVYIHRVLPNFRLESDPLQILEAPPHVVGFGISLSRSIDIDSDGGPEMAVTTLDPKVPVLIYSLPRRLRAKCAFRAHPLVTSTSVRKGDLVTLKITINFIDPVNDKPFPAPASFQSRSHQINPDVLWLQRYDYLNGHPNQSDFLTELLLGRESFRLDPSQPRLTLEEISDTRVSDNGIVTLKAKLLVQEDARYMDLDTVPLHVAFRSILADPQCNQYTRLCPKIAQPSIDWSDCIWKMPPPAYLCPPHPKCSADLQVSINGGGKSHIPVQFGRREDANQTMMFVLRNNGPTKSEGVRVLLRTIGWPKNASRPGLRILVNSVHLRDAATGAFLASNDRSTGRWSVSLPSNGAAALITAQQGTVLYPDQELTITVDIFLAGLAPKRYEEEGEIIEKGKGEDKHRLPSPGLLANVSAAVGDPSGETNIATGIFDVIYKPQLRINPGAAPPALVDARKAPPHLSAATRIVLGNEVGPQLEHIFLVENFGSVDLHDIAFQLDIPVRTDEGDTLLYLADKARLLDGSTSGKLHPLLSCSYNFFTYSDPTVWRHWRLAVLTMWSYYAWVNTLPKMVSANGSEVGFCEIDDEFVNPLNFTIREAGSESKFPLYGYEQSPHSSLPTSRRRRSVEEDKEALTPGRVTVTYPFGDNRADVYFKRSGQRQSTISCTVADSQSTDLRRSDLDFTVICARVTCHLNKLLRADTVRVSLTGWLWTPTFFKHQLPDVKFVSRLSLMDWGEPPQILRSYPSARLDFPDDPPAYELPQAVVFRGVTGKYLARIPLWPIIVGVVLGSILLFSLIASLYCCGFFRRRQRTKEARRKSMMAAAAVKGRPSAHATDDHPAAFLLDKGTNAKGVPSNRRNADIYSANPMHAGSPDLLYAPEPQPPTPPPPESPNGGNRDSEWMQEDPKMESVQETQEKVDQLETEQVSEVKNDDRDPRDRSPSSSSGLPDWLMSELKENEAKTKKSKSS</sequence>
<evidence type="ECO:0000313" key="14">
    <source>
        <dbReference type="WBParaSite" id="maker-E.canG7_contigs_5549-snap-gene-0.32-mRNA-1"/>
    </source>
</evidence>
<dbReference type="Gene3D" id="2.130.10.130">
    <property type="entry name" value="Integrin alpha, N-terminal"/>
    <property type="match status" value="1"/>
</dbReference>
<feature type="repeat" description="FG-GAP" evidence="10">
    <location>
        <begin position="572"/>
        <end position="632"/>
    </location>
</feature>
<dbReference type="InterPro" id="IPR032695">
    <property type="entry name" value="Integrin_dom_sf"/>
</dbReference>
<evidence type="ECO:0000256" key="2">
    <source>
        <dbReference type="ARBA" id="ARBA00008054"/>
    </source>
</evidence>
<keyword evidence="11" id="KW-1133">Transmembrane helix</keyword>
<evidence type="ECO:0000256" key="4">
    <source>
        <dbReference type="ARBA" id="ARBA00020330"/>
    </source>
</evidence>
<dbReference type="SUPFAM" id="SSF69179">
    <property type="entry name" value="Integrin domains"/>
    <property type="match status" value="1"/>
</dbReference>
<comment type="similarity">
    <text evidence="2 11">Belongs to the integrin alpha chain family.</text>
</comment>
<keyword evidence="8 11" id="KW-0675">Receptor</keyword>
<accession>A0A915EWS6</accession>
<protein>
    <recommendedName>
        <fullName evidence="4">Protein DPCD</fullName>
    </recommendedName>
</protein>
<feature type="region of interest" description="Disordered" evidence="12">
    <location>
        <begin position="1225"/>
        <end position="1247"/>
    </location>
</feature>
<dbReference type="WBParaSite" id="maker-E.canG7_contigs_5549-snap-gene-0.32-mRNA-1">
    <property type="protein sequence ID" value="maker-E.canG7_contigs_5549-snap-gene-0.32-mRNA-1"/>
    <property type="gene ID" value="EcG7_05136"/>
</dbReference>
<dbReference type="SMART" id="SM00191">
    <property type="entry name" value="Int_alpha"/>
    <property type="match status" value="1"/>
</dbReference>
<evidence type="ECO:0000256" key="5">
    <source>
        <dbReference type="ARBA" id="ARBA00022889"/>
    </source>
</evidence>
<dbReference type="InterPro" id="IPR013519">
    <property type="entry name" value="Int_alpha_beta-p"/>
</dbReference>
<keyword evidence="7 11" id="KW-0472">Membrane</keyword>
<dbReference type="PANTHER" id="PTHR31921">
    <property type="entry name" value="PROTEIN DPCD"/>
    <property type="match status" value="1"/>
</dbReference>
<dbReference type="InterPro" id="IPR026224">
    <property type="entry name" value="DPCD"/>
</dbReference>
<dbReference type="InterPro" id="IPR000413">
    <property type="entry name" value="Integrin_alpha"/>
</dbReference>
<evidence type="ECO:0000256" key="7">
    <source>
        <dbReference type="ARBA" id="ARBA00023136"/>
    </source>
</evidence>
<feature type="region of interest" description="Disordered" evidence="12">
    <location>
        <begin position="1433"/>
        <end position="1452"/>
    </location>
</feature>
<dbReference type="Proteomes" id="UP000887562">
    <property type="component" value="Unplaced"/>
</dbReference>
<keyword evidence="13" id="KW-1185">Reference proteome</keyword>
<dbReference type="GO" id="GO:0007229">
    <property type="term" value="P:integrin-mediated signaling pathway"/>
    <property type="evidence" value="ECO:0007669"/>
    <property type="project" value="UniProtKB-KW"/>
</dbReference>
<comment type="similarity">
    <text evidence="3">Belongs to the DPCD family.</text>
</comment>
<dbReference type="InterPro" id="IPR028994">
    <property type="entry name" value="Integrin_alpha_N"/>
</dbReference>